<evidence type="ECO:0000313" key="2">
    <source>
        <dbReference type="EMBL" id="KAK7076668.1"/>
    </source>
</evidence>
<evidence type="ECO:0000256" key="1">
    <source>
        <dbReference type="SAM" id="SignalP"/>
    </source>
</evidence>
<dbReference type="AlphaFoldDB" id="A0AAN8X8Z2"/>
<feature type="chain" id="PRO_5042877139" evidence="1">
    <location>
        <begin position="17"/>
        <end position="188"/>
    </location>
</feature>
<feature type="signal peptide" evidence="1">
    <location>
        <begin position="1"/>
        <end position="16"/>
    </location>
</feature>
<dbReference type="Proteomes" id="UP001381693">
    <property type="component" value="Unassembled WGS sequence"/>
</dbReference>
<keyword evidence="3" id="KW-1185">Reference proteome</keyword>
<accession>A0AAN8X8Z2</accession>
<comment type="caution">
    <text evidence="2">The sequence shown here is derived from an EMBL/GenBank/DDBJ whole genome shotgun (WGS) entry which is preliminary data.</text>
</comment>
<name>A0AAN8X8Z2_HALRR</name>
<evidence type="ECO:0000313" key="3">
    <source>
        <dbReference type="Proteomes" id="UP001381693"/>
    </source>
</evidence>
<gene>
    <name evidence="2" type="ORF">SK128_018761</name>
</gene>
<proteinExistence type="predicted"/>
<protein>
    <submittedName>
        <fullName evidence="2">Uncharacterized protein</fullName>
    </submittedName>
</protein>
<sequence>MLLLLQLCTLPSASENLNYQREQQHHPVHFPTFIRTENCQQGIVTNTVVVTKWMTSNIVSGAFGSGGQPSHFGIPNGYLPPISSPNDCAQVPVTTCHGHFGPVTHTVTITRNPLPVQVKTVFVTVTESLLQTQFPMTLPESSSFMRPSVVSIIGAPCRCNACSYVVQEDPCVCEVNFDCANEPFLIRK</sequence>
<organism evidence="2 3">
    <name type="scientific">Halocaridina rubra</name>
    <name type="common">Hawaiian red shrimp</name>
    <dbReference type="NCBI Taxonomy" id="373956"/>
    <lineage>
        <taxon>Eukaryota</taxon>
        <taxon>Metazoa</taxon>
        <taxon>Ecdysozoa</taxon>
        <taxon>Arthropoda</taxon>
        <taxon>Crustacea</taxon>
        <taxon>Multicrustacea</taxon>
        <taxon>Malacostraca</taxon>
        <taxon>Eumalacostraca</taxon>
        <taxon>Eucarida</taxon>
        <taxon>Decapoda</taxon>
        <taxon>Pleocyemata</taxon>
        <taxon>Caridea</taxon>
        <taxon>Atyoidea</taxon>
        <taxon>Atyidae</taxon>
        <taxon>Halocaridina</taxon>
    </lineage>
</organism>
<keyword evidence="1" id="KW-0732">Signal</keyword>
<reference evidence="2 3" key="1">
    <citation type="submission" date="2023-11" db="EMBL/GenBank/DDBJ databases">
        <title>Halocaridina rubra genome assembly.</title>
        <authorList>
            <person name="Smith C."/>
        </authorList>
    </citation>
    <scope>NUCLEOTIDE SEQUENCE [LARGE SCALE GENOMIC DNA]</scope>
    <source>
        <strain evidence="2">EP-1</strain>
        <tissue evidence="2">Whole</tissue>
    </source>
</reference>
<dbReference type="EMBL" id="JAXCGZ010009585">
    <property type="protein sequence ID" value="KAK7076668.1"/>
    <property type="molecule type" value="Genomic_DNA"/>
</dbReference>